<dbReference type="STRING" id="686832.A0A0C3CLR8"/>
<dbReference type="Pfam" id="PF16761">
    <property type="entry name" value="Clr2_transil"/>
    <property type="match status" value="1"/>
</dbReference>
<dbReference type="PANTHER" id="PTHR38046">
    <property type="entry name" value="CRYPTIC LOCI REGULATOR 2"/>
    <property type="match status" value="1"/>
</dbReference>
<feature type="domain" description="Cryptic loci regulator 2 N-terminal" evidence="2">
    <location>
        <begin position="81"/>
        <end position="142"/>
    </location>
</feature>
<dbReference type="InterPro" id="IPR038986">
    <property type="entry name" value="Clr2"/>
</dbReference>
<accession>A0A0C3CLR8</accession>
<dbReference type="EMBL" id="KN831773">
    <property type="protein sequence ID" value="KIM44711.1"/>
    <property type="molecule type" value="Genomic_DNA"/>
</dbReference>
<feature type="compositionally biased region" description="Polar residues" evidence="1">
    <location>
        <begin position="696"/>
        <end position="708"/>
    </location>
</feature>
<sequence length="843" mass="93254">MRSRRPAENFSLAANPTYLDFLRTDGNVSTWPTQTTRIIDHEGHVNYYEPLTPEHPQHIRWRTTVADAVARHLNMPDGPTYVFRSFPDGYGFFDHNKGIHSSPRHDLYLYGSKSKFRSVNEFIPHAIWLMGDSATPCTCKYCGGIKAQREITASMSNILRITPSLGSPSPSRIKSIRDKGKGREFPGRSRPRDSKVYAAVQRTIKPLRPSANVLKQPMLVERNNDLRAIYSKTSMRLRRFFREGEVVWCALEPPIPGPSPEDASIEFWPGVIDEIKLKTEPIPQSASGPVFRQCDVPQASSSAMQLDSPQGFGARGPILEANEQPLPWTIRQSTKYKVQLLAVSHSYTIDDDQVLPYQAYVPQDGLIRAMTNFPVDKLNFDKDALSAFNPCPGLPPPTFSEAVNAYATALQIASIISTYWCLTDDYELRYSIPIQTSPAKPNPSQRPPSSTAPLGLSQPAAPPLTLPSSQPIPPVQTPIPPPPPPPPMQPPQVYTLQMAIEAAGRHNAQLSRDLALSTASRKNVTAVDPNLSESEVRKISNKILGAPPPPNELVQRRFQGFWWGAERIWADDFIRLKIPRRTLAPNGAQYILAPSGPGREELQCCANEGRDPSELGAGTRGVFLRLDGIIAVDIPNGSGGMKKEARVCGMLYELAADDWDDPNEEKPTNAQPMNPPPSHPENAVSGPSITPDLHFKSSNGTTPNNDLPNSGLALGNILPEPPRGFKFRPILTPGFEFVGGMGLVSGRYYPDILQHPKMISTVKVAIDKPLVTSNNLWALEGLSGGYFNSVDPRIYRKSRIAMMQDADKEALAQLQDYLERKLIETKPSTQDDDDVMDVDEIFG</sequence>
<evidence type="ECO:0000259" key="2">
    <source>
        <dbReference type="Pfam" id="PF16761"/>
    </source>
</evidence>
<name>A0A0C3CLR8_HEBCY</name>
<organism evidence="3 4">
    <name type="scientific">Hebeloma cylindrosporum</name>
    <dbReference type="NCBI Taxonomy" id="76867"/>
    <lineage>
        <taxon>Eukaryota</taxon>
        <taxon>Fungi</taxon>
        <taxon>Dikarya</taxon>
        <taxon>Basidiomycota</taxon>
        <taxon>Agaricomycotina</taxon>
        <taxon>Agaricomycetes</taxon>
        <taxon>Agaricomycetidae</taxon>
        <taxon>Agaricales</taxon>
        <taxon>Agaricineae</taxon>
        <taxon>Hymenogastraceae</taxon>
        <taxon>Hebeloma</taxon>
    </lineage>
</organism>
<dbReference type="GO" id="GO:0033553">
    <property type="term" value="C:rDNA heterochromatin"/>
    <property type="evidence" value="ECO:0007669"/>
    <property type="project" value="TreeGrafter"/>
</dbReference>
<gene>
    <name evidence="3" type="ORF">M413DRAFT_442667</name>
</gene>
<dbReference type="AlphaFoldDB" id="A0A0C3CLR8"/>
<keyword evidence="4" id="KW-1185">Reference proteome</keyword>
<dbReference type="GO" id="GO:0031934">
    <property type="term" value="C:mating-type region heterochromatin"/>
    <property type="evidence" value="ECO:0007669"/>
    <property type="project" value="TreeGrafter"/>
</dbReference>
<dbReference type="GO" id="GO:0070824">
    <property type="term" value="C:SHREC complex"/>
    <property type="evidence" value="ECO:0007669"/>
    <property type="project" value="InterPro"/>
</dbReference>
<evidence type="ECO:0000313" key="3">
    <source>
        <dbReference type="EMBL" id="KIM44711.1"/>
    </source>
</evidence>
<dbReference type="Proteomes" id="UP000053424">
    <property type="component" value="Unassembled WGS sequence"/>
</dbReference>
<feature type="region of interest" description="Disordered" evidence="1">
    <location>
        <begin position="659"/>
        <end position="708"/>
    </location>
</feature>
<dbReference type="InterPro" id="IPR031915">
    <property type="entry name" value="Clr2_N"/>
</dbReference>
<feature type="region of interest" description="Disordered" evidence="1">
    <location>
        <begin position="165"/>
        <end position="192"/>
    </location>
</feature>
<proteinExistence type="predicted"/>
<reference evidence="4" key="2">
    <citation type="submission" date="2015-01" db="EMBL/GenBank/DDBJ databases">
        <title>Evolutionary Origins and Diversification of the Mycorrhizal Mutualists.</title>
        <authorList>
            <consortium name="DOE Joint Genome Institute"/>
            <consortium name="Mycorrhizal Genomics Consortium"/>
            <person name="Kohler A."/>
            <person name="Kuo A."/>
            <person name="Nagy L.G."/>
            <person name="Floudas D."/>
            <person name="Copeland A."/>
            <person name="Barry K.W."/>
            <person name="Cichocki N."/>
            <person name="Veneault-Fourrey C."/>
            <person name="LaButti K."/>
            <person name="Lindquist E.A."/>
            <person name="Lipzen A."/>
            <person name="Lundell T."/>
            <person name="Morin E."/>
            <person name="Murat C."/>
            <person name="Riley R."/>
            <person name="Ohm R."/>
            <person name="Sun H."/>
            <person name="Tunlid A."/>
            <person name="Henrissat B."/>
            <person name="Grigoriev I.V."/>
            <person name="Hibbett D.S."/>
            <person name="Martin F."/>
        </authorList>
    </citation>
    <scope>NUCLEOTIDE SEQUENCE [LARGE SCALE GENOMIC DNA]</scope>
    <source>
        <strain evidence="4">h7</strain>
    </source>
</reference>
<dbReference type="HOGENOM" id="CLU_013221_0_0_1"/>
<reference evidence="3 4" key="1">
    <citation type="submission" date="2014-04" db="EMBL/GenBank/DDBJ databases">
        <authorList>
            <consortium name="DOE Joint Genome Institute"/>
            <person name="Kuo A."/>
            <person name="Gay G."/>
            <person name="Dore J."/>
            <person name="Kohler A."/>
            <person name="Nagy L.G."/>
            <person name="Floudas D."/>
            <person name="Copeland A."/>
            <person name="Barry K.W."/>
            <person name="Cichocki N."/>
            <person name="Veneault-Fourrey C."/>
            <person name="LaButti K."/>
            <person name="Lindquist E.A."/>
            <person name="Lipzen A."/>
            <person name="Lundell T."/>
            <person name="Morin E."/>
            <person name="Murat C."/>
            <person name="Sun H."/>
            <person name="Tunlid A."/>
            <person name="Henrissat B."/>
            <person name="Grigoriev I.V."/>
            <person name="Hibbett D.S."/>
            <person name="Martin F."/>
            <person name="Nordberg H.P."/>
            <person name="Cantor M.N."/>
            <person name="Hua S.X."/>
        </authorList>
    </citation>
    <scope>NUCLEOTIDE SEQUENCE [LARGE SCALE GENOMIC DNA]</scope>
    <source>
        <strain evidence="4">h7</strain>
    </source>
</reference>
<evidence type="ECO:0000313" key="4">
    <source>
        <dbReference type="Proteomes" id="UP000053424"/>
    </source>
</evidence>
<dbReference type="GO" id="GO:0030466">
    <property type="term" value="P:silent mating-type cassette heterochromatin formation"/>
    <property type="evidence" value="ECO:0007669"/>
    <property type="project" value="TreeGrafter"/>
</dbReference>
<feature type="compositionally biased region" description="Basic and acidic residues" evidence="1">
    <location>
        <begin position="175"/>
        <end position="192"/>
    </location>
</feature>
<feature type="region of interest" description="Disordered" evidence="1">
    <location>
        <begin position="436"/>
        <end position="489"/>
    </location>
</feature>
<dbReference type="OrthoDB" id="2421327at2759"/>
<protein>
    <recommendedName>
        <fullName evidence="2">Cryptic loci regulator 2 N-terminal domain-containing protein</fullName>
    </recommendedName>
</protein>
<feature type="compositionally biased region" description="Pro residues" evidence="1">
    <location>
        <begin position="460"/>
        <end position="489"/>
    </location>
</feature>
<dbReference type="PANTHER" id="PTHR38046:SF1">
    <property type="entry name" value="CRYPTIC LOCI REGULATOR 2"/>
    <property type="match status" value="1"/>
</dbReference>
<evidence type="ECO:0000256" key="1">
    <source>
        <dbReference type="SAM" id="MobiDB-lite"/>
    </source>
</evidence>